<dbReference type="InterPro" id="IPR005135">
    <property type="entry name" value="Endo/exonuclease/phosphatase"/>
</dbReference>
<evidence type="ECO:0000256" key="1">
    <source>
        <dbReference type="ARBA" id="ARBA00001936"/>
    </source>
</evidence>
<dbReference type="InterPro" id="IPR051547">
    <property type="entry name" value="TDP2-like"/>
</dbReference>
<organism evidence="10 11">
    <name type="scientific">Streptomyces huasconensis</name>
    <dbReference type="NCBI Taxonomy" id="1854574"/>
    <lineage>
        <taxon>Bacteria</taxon>
        <taxon>Bacillati</taxon>
        <taxon>Actinomycetota</taxon>
        <taxon>Actinomycetes</taxon>
        <taxon>Kitasatosporales</taxon>
        <taxon>Streptomycetaceae</taxon>
        <taxon>Streptomyces</taxon>
    </lineage>
</organism>
<comment type="cofactor">
    <cofactor evidence="1">
        <name>Mn(2+)</name>
        <dbReference type="ChEBI" id="CHEBI:29035"/>
    </cofactor>
</comment>
<dbReference type="InterPro" id="IPR036691">
    <property type="entry name" value="Endo/exonu/phosph_ase_sf"/>
</dbReference>
<evidence type="ECO:0000256" key="8">
    <source>
        <dbReference type="ARBA" id="ARBA00023204"/>
    </source>
</evidence>
<dbReference type="PANTHER" id="PTHR15822:SF4">
    <property type="entry name" value="TYROSYL-DNA PHOSPHODIESTERASE 2"/>
    <property type="match status" value="1"/>
</dbReference>
<evidence type="ECO:0000256" key="5">
    <source>
        <dbReference type="ARBA" id="ARBA00022763"/>
    </source>
</evidence>
<name>A0ABV3LSA6_9ACTN</name>
<accession>A0ABV3LSA6</accession>
<evidence type="ECO:0000313" key="11">
    <source>
        <dbReference type="Proteomes" id="UP001553843"/>
    </source>
</evidence>
<keyword evidence="6" id="KW-0378">Hydrolase</keyword>
<dbReference type="EMBL" id="JBEYRS010000003">
    <property type="protein sequence ID" value="MEW2362341.1"/>
    <property type="molecule type" value="Genomic_DNA"/>
</dbReference>
<evidence type="ECO:0000259" key="9">
    <source>
        <dbReference type="Pfam" id="PF03372"/>
    </source>
</evidence>
<keyword evidence="11" id="KW-1185">Reference proteome</keyword>
<evidence type="ECO:0000313" key="10">
    <source>
        <dbReference type="EMBL" id="MEW2362341.1"/>
    </source>
</evidence>
<keyword evidence="8" id="KW-0234">DNA repair</keyword>
<dbReference type="Pfam" id="PF03372">
    <property type="entry name" value="Exo_endo_phos"/>
    <property type="match status" value="1"/>
</dbReference>
<evidence type="ECO:0000256" key="4">
    <source>
        <dbReference type="ARBA" id="ARBA00022723"/>
    </source>
</evidence>
<evidence type="ECO:0000256" key="3">
    <source>
        <dbReference type="ARBA" id="ARBA00022722"/>
    </source>
</evidence>
<protein>
    <submittedName>
        <fullName evidence="10">Endonuclease/exonuclease/phosphatase family protein</fullName>
    </submittedName>
</protein>
<keyword evidence="5" id="KW-0227">DNA damage</keyword>
<dbReference type="GO" id="GO:0004519">
    <property type="term" value="F:endonuclease activity"/>
    <property type="evidence" value="ECO:0007669"/>
    <property type="project" value="UniProtKB-KW"/>
</dbReference>
<dbReference type="Proteomes" id="UP001553843">
    <property type="component" value="Unassembled WGS sequence"/>
</dbReference>
<reference evidence="10 11" key="1">
    <citation type="submission" date="2024-06" db="EMBL/GenBank/DDBJ databases">
        <title>The Natural Products Discovery Center: Release of the First 8490 Sequenced Strains for Exploring Actinobacteria Biosynthetic Diversity.</title>
        <authorList>
            <person name="Kalkreuter E."/>
            <person name="Kautsar S.A."/>
            <person name="Yang D."/>
            <person name="Bader C.D."/>
            <person name="Teijaro C.N."/>
            <person name="Fluegel L."/>
            <person name="Davis C.M."/>
            <person name="Simpson J.R."/>
            <person name="Lauterbach L."/>
            <person name="Steele A.D."/>
            <person name="Gui C."/>
            <person name="Meng S."/>
            <person name="Li G."/>
            <person name="Viehrig K."/>
            <person name="Ye F."/>
            <person name="Su P."/>
            <person name="Kiefer A.F."/>
            <person name="Nichols A."/>
            <person name="Cepeda A.J."/>
            <person name="Yan W."/>
            <person name="Fan B."/>
            <person name="Jiang Y."/>
            <person name="Adhikari A."/>
            <person name="Zheng C.-J."/>
            <person name="Schuster L."/>
            <person name="Cowan T.M."/>
            <person name="Smanski M.J."/>
            <person name="Chevrette M.G."/>
            <person name="De Carvalho L.P.S."/>
            <person name="Shen B."/>
        </authorList>
    </citation>
    <scope>NUCLEOTIDE SEQUENCE [LARGE SCALE GENOMIC DNA]</scope>
    <source>
        <strain evidence="10 11">NPDC047833</strain>
    </source>
</reference>
<dbReference type="Gene3D" id="3.60.10.10">
    <property type="entry name" value="Endonuclease/exonuclease/phosphatase"/>
    <property type="match status" value="1"/>
</dbReference>
<dbReference type="PANTHER" id="PTHR15822">
    <property type="entry name" value="TRAF AND TNF RECEPTOR-ASSOCIATED PROTEIN"/>
    <property type="match status" value="1"/>
</dbReference>
<keyword evidence="4" id="KW-0479">Metal-binding</keyword>
<comment type="caution">
    <text evidence="10">The sequence shown here is derived from an EMBL/GenBank/DDBJ whole genome shotgun (WGS) entry which is preliminary data.</text>
</comment>
<dbReference type="SUPFAM" id="SSF56219">
    <property type="entry name" value="DNase I-like"/>
    <property type="match status" value="1"/>
</dbReference>
<proteinExistence type="predicted"/>
<comment type="cofactor">
    <cofactor evidence="2">
        <name>Mg(2+)</name>
        <dbReference type="ChEBI" id="CHEBI:18420"/>
    </cofactor>
</comment>
<gene>
    <name evidence="10" type="ORF">AB0887_10315</name>
</gene>
<dbReference type="RefSeq" id="WP_359770881.1">
    <property type="nucleotide sequence ID" value="NZ_JBEYRR010000001.1"/>
</dbReference>
<keyword evidence="7" id="KW-0460">Magnesium</keyword>
<evidence type="ECO:0000256" key="2">
    <source>
        <dbReference type="ARBA" id="ARBA00001946"/>
    </source>
</evidence>
<keyword evidence="3" id="KW-0540">Nuclease</keyword>
<feature type="domain" description="Endonuclease/exonuclease/phosphatase" evidence="9">
    <location>
        <begin position="6"/>
        <end position="265"/>
    </location>
</feature>
<evidence type="ECO:0000256" key="7">
    <source>
        <dbReference type="ARBA" id="ARBA00022842"/>
    </source>
</evidence>
<sequence>MRLRIVTINVQNNEGDPRRLRLLNQELRRLAPDLVALQEVVDGGSPRHLDELVAGTGLHCTHQSEVMSYAPPFVDRYGGNAVATRWGHQVVEVLDLRLAGAGDVPWCTLAVKVPLPGEGDLLFISATASWRLDAEAVREQQAVALSDLDARHRTDLPTIIAGDFNASPDAASIRYLTGRQSLAGRSVHYHDAWEVAGEGPGYTWSAENENAAALLDQIVRQPGHRRRLDYVFTGSWHAHPRARCEIRAANLAFDRPVDGVWPSDHYGVVVDVDIRRDVAAGTQP</sequence>
<evidence type="ECO:0000256" key="6">
    <source>
        <dbReference type="ARBA" id="ARBA00022801"/>
    </source>
</evidence>
<keyword evidence="10" id="KW-0255">Endonuclease</keyword>